<keyword evidence="1" id="KW-0614">Plasmid</keyword>
<dbReference type="HOGENOM" id="CLU_2681556_0_0_3"/>
<dbReference type="Proteomes" id="UP000002384">
    <property type="component" value="Plasmid pP742401"/>
</dbReference>
<evidence type="ECO:0000313" key="1">
    <source>
        <dbReference type="EMBL" id="ACK73721.1"/>
    </source>
</evidence>
<dbReference type="EMBL" id="CP001292">
    <property type="protein sequence ID" value="ACK73721.1"/>
    <property type="molecule type" value="Genomic_DNA"/>
</dbReference>
<gene>
    <name evidence="1" type="ordered locus">PCC7424_5645</name>
</gene>
<keyword evidence="2" id="KW-1185">Reference proteome</keyword>
<accession>B7KLP9</accession>
<geneLocation type="plasmid" evidence="1 2">
    <name>pP742401</name>
</geneLocation>
<reference evidence="2" key="1">
    <citation type="journal article" date="2011" name="MBio">
        <title>Novel metabolic attributes of the genus Cyanothece, comprising a group of unicellular nitrogen-fixing Cyanobacteria.</title>
        <authorList>
            <person name="Bandyopadhyay A."/>
            <person name="Elvitigala T."/>
            <person name="Welsh E."/>
            <person name="Stockel J."/>
            <person name="Liberton M."/>
            <person name="Min H."/>
            <person name="Sherman L.A."/>
            <person name="Pakrasi H.B."/>
        </authorList>
    </citation>
    <scope>NUCLEOTIDE SEQUENCE [LARGE SCALE GENOMIC DNA]</scope>
    <source>
        <strain evidence="2">PCC 7424</strain>
        <plasmid evidence="2">pP742401</plasmid>
    </source>
</reference>
<proteinExistence type="predicted"/>
<organism evidence="1 2">
    <name type="scientific">Gloeothece citriformis (strain PCC 7424)</name>
    <name type="common">Cyanothece sp. (strain PCC 7424)</name>
    <dbReference type="NCBI Taxonomy" id="65393"/>
    <lineage>
        <taxon>Bacteria</taxon>
        <taxon>Bacillati</taxon>
        <taxon>Cyanobacteriota</taxon>
        <taxon>Cyanophyceae</taxon>
        <taxon>Oscillatoriophycideae</taxon>
        <taxon>Chroococcales</taxon>
        <taxon>Aphanothecaceae</taxon>
        <taxon>Gloeothece</taxon>
        <taxon>Gloeothece citriformis</taxon>
    </lineage>
</organism>
<dbReference type="AlphaFoldDB" id="B7KLP9"/>
<sequence length="74" mass="8644">MKQDLHPYDRAFLMQGLSVSEALDEGLIDFDELFEDKPKLTEEEAEEYQRITEQWEMEVSLIAAQSTNDDTIVF</sequence>
<dbReference type="RefSeq" id="WP_012599636.1">
    <property type="nucleotide sequence ID" value="NC_011738.1"/>
</dbReference>
<dbReference type="KEGG" id="cyc:PCC7424_5645"/>
<protein>
    <submittedName>
        <fullName evidence="1">Uncharacterized protein</fullName>
    </submittedName>
</protein>
<name>B7KLP9_GLOC7</name>
<evidence type="ECO:0000313" key="2">
    <source>
        <dbReference type="Proteomes" id="UP000002384"/>
    </source>
</evidence>